<evidence type="ECO:0000313" key="3">
    <source>
        <dbReference type="Proteomes" id="UP000054248"/>
    </source>
</evidence>
<proteinExistence type="predicted"/>
<dbReference type="HOGENOM" id="CLU_054821_1_0_1"/>
<protein>
    <submittedName>
        <fullName evidence="2">Uncharacterized protein</fullName>
    </submittedName>
</protein>
<evidence type="ECO:0000313" key="2">
    <source>
        <dbReference type="EMBL" id="KIO26702.1"/>
    </source>
</evidence>
<reference evidence="2 3" key="1">
    <citation type="submission" date="2014-04" db="EMBL/GenBank/DDBJ databases">
        <authorList>
            <consortium name="DOE Joint Genome Institute"/>
            <person name="Kuo A."/>
            <person name="Girlanda M."/>
            <person name="Perotto S."/>
            <person name="Kohler A."/>
            <person name="Nagy L.G."/>
            <person name="Floudas D."/>
            <person name="Copeland A."/>
            <person name="Barry K.W."/>
            <person name="Cichocki N."/>
            <person name="Veneault-Fourrey C."/>
            <person name="LaButti K."/>
            <person name="Lindquist E.A."/>
            <person name="Lipzen A."/>
            <person name="Lundell T."/>
            <person name="Morin E."/>
            <person name="Murat C."/>
            <person name="Sun H."/>
            <person name="Tunlid A."/>
            <person name="Henrissat B."/>
            <person name="Grigoriev I.V."/>
            <person name="Hibbett D.S."/>
            <person name="Martin F."/>
            <person name="Nordberg H.P."/>
            <person name="Cantor M.N."/>
            <person name="Hua S.X."/>
        </authorList>
    </citation>
    <scope>NUCLEOTIDE SEQUENCE [LARGE SCALE GENOMIC DNA]</scope>
    <source>
        <strain evidence="2 3">MUT 4182</strain>
    </source>
</reference>
<reference evidence="3" key="2">
    <citation type="submission" date="2015-01" db="EMBL/GenBank/DDBJ databases">
        <title>Evolutionary Origins and Diversification of the Mycorrhizal Mutualists.</title>
        <authorList>
            <consortium name="DOE Joint Genome Institute"/>
            <consortium name="Mycorrhizal Genomics Consortium"/>
            <person name="Kohler A."/>
            <person name="Kuo A."/>
            <person name="Nagy L.G."/>
            <person name="Floudas D."/>
            <person name="Copeland A."/>
            <person name="Barry K.W."/>
            <person name="Cichocki N."/>
            <person name="Veneault-Fourrey C."/>
            <person name="LaButti K."/>
            <person name="Lindquist E.A."/>
            <person name="Lipzen A."/>
            <person name="Lundell T."/>
            <person name="Morin E."/>
            <person name="Murat C."/>
            <person name="Riley R."/>
            <person name="Ohm R."/>
            <person name="Sun H."/>
            <person name="Tunlid A."/>
            <person name="Henrissat B."/>
            <person name="Grigoriev I.V."/>
            <person name="Hibbett D.S."/>
            <person name="Martin F."/>
        </authorList>
    </citation>
    <scope>NUCLEOTIDE SEQUENCE [LARGE SCALE GENOMIC DNA]</scope>
    <source>
        <strain evidence="3">MUT 4182</strain>
    </source>
</reference>
<gene>
    <name evidence="2" type="ORF">M407DRAFT_24020</name>
</gene>
<dbReference type="AlphaFoldDB" id="A0A0C3LZ53"/>
<keyword evidence="3" id="KW-1185">Reference proteome</keyword>
<feature type="region of interest" description="Disordered" evidence="1">
    <location>
        <begin position="199"/>
        <end position="222"/>
    </location>
</feature>
<organism evidence="2 3">
    <name type="scientific">Tulasnella calospora MUT 4182</name>
    <dbReference type="NCBI Taxonomy" id="1051891"/>
    <lineage>
        <taxon>Eukaryota</taxon>
        <taxon>Fungi</taxon>
        <taxon>Dikarya</taxon>
        <taxon>Basidiomycota</taxon>
        <taxon>Agaricomycotina</taxon>
        <taxon>Agaricomycetes</taxon>
        <taxon>Cantharellales</taxon>
        <taxon>Tulasnellaceae</taxon>
        <taxon>Tulasnella</taxon>
    </lineage>
</organism>
<evidence type="ECO:0000256" key="1">
    <source>
        <dbReference type="SAM" id="MobiDB-lite"/>
    </source>
</evidence>
<dbReference type="Proteomes" id="UP000054248">
    <property type="component" value="Unassembled WGS sequence"/>
</dbReference>
<dbReference type="OrthoDB" id="3324679at2759"/>
<name>A0A0C3LZ53_9AGAM</name>
<sequence length="222" mass="25007">MSPKAMDIELRELKIYNENEEQALSIILKHLDAANARLVEKKTAYEAWLLLGTTHVTKTANCQYQRYQELASTRQQPNKHNQPTCNEHNKLQTVFLTISNLDPTEENESFKLNLSIARKVDSTTITESFRTEQTRRDVAARTKEAGLTIRLGQSSRRGPKAGSPTCAHCQKAHKSEDCYTKHPDKNATVDEGLKQGATQVSSPAAAAQRHPRLPSCRCRTHR</sequence>
<dbReference type="EMBL" id="KN823020">
    <property type="protein sequence ID" value="KIO26702.1"/>
    <property type="molecule type" value="Genomic_DNA"/>
</dbReference>
<accession>A0A0C3LZ53</accession>